<evidence type="ECO:0000313" key="2">
    <source>
        <dbReference type="EMBL" id="VYT29164.1"/>
    </source>
</evidence>
<dbReference type="InterPro" id="IPR006674">
    <property type="entry name" value="HD_domain"/>
</dbReference>
<protein>
    <submittedName>
        <fullName evidence="2">Phosphodiesterase</fullName>
    </submittedName>
</protein>
<reference evidence="2" key="1">
    <citation type="submission" date="2019-11" db="EMBL/GenBank/DDBJ databases">
        <authorList>
            <person name="Feng L."/>
        </authorList>
    </citation>
    <scope>NUCLEOTIDE SEQUENCE</scope>
    <source>
        <strain evidence="2">BhanseniiLFYP23</strain>
    </source>
</reference>
<dbReference type="RefSeq" id="WP_117467903.1">
    <property type="nucleotide sequence ID" value="NZ_CACRSY010000016.1"/>
</dbReference>
<dbReference type="Gene3D" id="1.10.3210.10">
    <property type="entry name" value="Hypothetical protein af1432"/>
    <property type="match status" value="1"/>
</dbReference>
<name>A0A6N2VFL5_BLAHA</name>
<dbReference type="AlphaFoldDB" id="A0A6N2VFL5"/>
<dbReference type="Pfam" id="PF01966">
    <property type="entry name" value="HD"/>
    <property type="match status" value="1"/>
</dbReference>
<dbReference type="CDD" id="cd00077">
    <property type="entry name" value="HDc"/>
    <property type="match status" value="1"/>
</dbReference>
<dbReference type="PROSITE" id="PS51831">
    <property type="entry name" value="HD"/>
    <property type="match status" value="1"/>
</dbReference>
<sequence>MERIDKISDHPLWKWHMAQLKEAEKDRIFCKHGIEHLLDVARIAYIENLEQNCGVSKEWIYTAALLHDIGRFLQYSKGISHEEAGAELAEEILKDCGFKQEEKKEILLAITAHRNTETRQDKSLAGLIYRADKQSRMCKFCPAFSECNWSAEKKNNKIEI</sequence>
<proteinExistence type="predicted"/>
<gene>
    <name evidence="2" type="ORF">BHLFYP23_01070</name>
</gene>
<accession>A0A6N2VFL5</accession>
<feature type="domain" description="HD" evidence="1">
    <location>
        <begin position="33"/>
        <end position="137"/>
    </location>
</feature>
<organism evidence="2">
    <name type="scientific">Blautia hansenii</name>
    <name type="common">Ruminococcus hansenii</name>
    <dbReference type="NCBI Taxonomy" id="1322"/>
    <lineage>
        <taxon>Bacteria</taxon>
        <taxon>Bacillati</taxon>
        <taxon>Bacillota</taxon>
        <taxon>Clostridia</taxon>
        <taxon>Lachnospirales</taxon>
        <taxon>Lachnospiraceae</taxon>
        <taxon>Blautia</taxon>
    </lineage>
</organism>
<dbReference type="SUPFAM" id="SSF109604">
    <property type="entry name" value="HD-domain/PDEase-like"/>
    <property type="match status" value="1"/>
</dbReference>
<dbReference type="EMBL" id="CACRSY010000016">
    <property type="protein sequence ID" value="VYT29164.1"/>
    <property type="molecule type" value="Genomic_DNA"/>
</dbReference>
<dbReference type="NCBIfam" id="TIGR00277">
    <property type="entry name" value="HDIG"/>
    <property type="match status" value="1"/>
</dbReference>
<dbReference type="SMART" id="SM00471">
    <property type="entry name" value="HDc"/>
    <property type="match status" value="1"/>
</dbReference>
<dbReference type="InterPro" id="IPR006675">
    <property type="entry name" value="HDIG_dom"/>
</dbReference>
<evidence type="ECO:0000259" key="1">
    <source>
        <dbReference type="PROSITE" id="PS51831"/>
    </source>
</evidence>
<dbReference type="InterPro" id="IPR003607">
    <property type="entry name" value="HD/PDEase_dom"/>
</dbReference>